<gene>
    <name evidence="1" type="ORF">BC936DRAFT_149867</name>
</gene>
<evidence type="ECO:0000313" key="1">
    <source>
        <dbReference type="EMBL" id="RUP51101.1"/>
    </source>
</evidence>
<dbReference type="SUPFAM" id="SSF52540">
    <property type="entry name" value="P-loop containing nucleoside triphosphate hydrolases"/>
    <property type="match status" value="1"/>
</dbReference>
<evidence type="ECO:0000313" key="2">
    <source>
        <dbReference type="Proteomes" id="UP000268093"/>
    </source>
</evidence>
<dbReference type="Gene3D" id="3.40.50.300">
    <property type="entry name" value="P-loop containing nucleotide triphosphate hydrolases"/>
    <property type="match status" value="1"/>
</dbReference>
<protein>
    <submittedName>
        <fullName evidence="1">Uncharacterized protein</fullName>
    </submittedName>
</protein>
<organism evidence="1 2">
    <name type="scientific">Jimgerdemannia flammicorona</name>
    <dbReference type="NCBI Taxonomy" id="994334"/>
    <lineage>
        <taxon>Eukaryota</taxon>
        <taxon>Fungi</taxon>
        <taxon>Fungi incertae sedis</taxon>
        <taxon>Mucoromycota</taxon>
        <taxon>Mucoromycotina</taxon>
        <taxon>Endogonomycetes</taxon>
        <taxon>Endogonales</taxon>
        <taxon>Endogonaceae</taxon>
        <taxon>Jimgerdemannia</taxon>
    </lineage>
</organism>
<dbReference type="AlphaFoldDB" id="A0A433DK03"/>
<keyword evidence="2" id="KW-1185">Reference proteome</keyword>
<reference evidence="1 2" key="1">
    <citation type="journal article" date="2018" name="New Phytol.">
        <title>Phylogenomics of Endogonaceae and evolution of mycorrhizas within Mucoromycota.</title>
        <authorList>
            <person name="Chang Y."/>
            <person name="Desiro A."/>
            <person name="Na H."/>
            <person name="Sandor L."/>
            <person name="Lipzen A."/>
            <person name="Clum A."/>
            <person name="Barry K."/>
            <person name="Grigoriev I.V."/>
            <person name="Martin F.M."/>
            <person name="Stajich J.E."/>
            <person name="Smith M.E."/>
            <person name="Bonito G."/>
            <person name="Spatafora J.W."/>
        </authorList>
    </citation>
    <scope>NUCLEOTIDE SEQUENCE [LARGE SCALE GENOMIC DNA]</scope>
    <source>
        <strain evidence="1 2">GMNB39</strain>
    </source>
</reference>
<sequence>MNSGTTSPPDAVRGVTNYAGTIQMENGNMFNGPVRTGDNTNFYNSLPSPEIVSHPDAAHVNYAKTFQMKHSNIFKGPVQTGDNADFSINYIIPLSPPPGTVVHVPEMVLKIENLLNKEIRSCRRIALTGLGGIGKTQIAFEYCYRYKSSYSADLGFRFDNTFKFRRRSQAAQYLFQGH</sequence>
<dbReference type="Proteomes" id="UP000268093">
    <property type="component" value="Unassembled WGS sequence"/>
</dbReference>
<comment type="caution">
    <text evidence="1">The sequence shown here is derived from an EMBL/GenBank/DDBJ whole genome shotgun (WGS) entry which is preliminary data.</text>
</comment>
<dbReference type="OrthoDB" id="5986190at2759"/>
<accession>A0A433DK03</accession>
<dbReference type="EMBL" id="RBNI01000949">
    <property type="protein sequence ID" value="RUP51101.1"/>
    <property type="molecule type" value="Genomic_DNA"/>
</dbReference>
<name>A0A433DK03_9FUNG</name>
<dbReference type="InterPro" id="IPR027417">
    <property type="entry name" value="P-loop_NTPase"/>
</dbReference>
<proteinExistence type="predicted"/>